<feature type="region of interest" description="Disordered" evidence="1">
    <location>
        <begin position="55"/>
        <end position="101"/>
    </location>
</feature>
<dbReference type="SMART" id="SM00028">
    <property type="entry name" value="TPR"/>
    <property type="match status" value="3"/>
</dbReference>
<gene>
    <name evidence="2" type="ORF">MUK42_16645</name>
</gene>
<evidence type="ECO:0000313" key="3">
    <source>
        <dbReference type="Proteomes" id="UP001055439"/>
    </source>
</evidence>
<dbReference type="Gene3D" id="1.25.40.10">
    <property type="entry name" value="Tetratricopeptide repeat domain"/>
    <property type="match status" value="1"/>
</dbReference>
<feature type="region of interest" description="Disordered" evidence="1">
    <location>
        <begin position="368"/>
        <end position="392"/>
    </location>
</feature>
<feature type="compositionally biased region" description="Polar residues" evidence="1">
    <location>
        <begin position="206"/>
        <end position="225"/>
    </location>
</feature>
<protein>
    <submittedName>
        <fullName evidence="2">TPR</fullName>
    </submittedName>
</protein>
<dbReference type="InterPro" id="IPR011990">
    <property type="entry name" value="TPR-like_helical_dom_sf"/>
</dbReference>
<dbReference type="Proteomes" id="UP001055439">
    <property type="component" value="Chromosome 8"/>
</dbReference>
<proteinExistence type="predicted"/>
<reference evidence="2" key="1">
    <citation type="submission" date="2022-05" db="EMBL/GenBank/DDBJ databases">
        <title>The Musa troglodytarum L. genome provides insights into the mechanism of non-climacteric behaviour and enrichment of carotenoids.</title>
        <authorList>
            <person name="Wang J."/>
        </authorList>
    </citation>
    <scope>NUCLEOTIDE SEQUENCE</scope>
    <source>
        <tissue evidence="2">Leaf</tissue>
    </source>
</reference>
<feature type="compositionally biased region" description="Polar residues" evidence="1">
    <location>
        <begin position="55"/>
        <end position="71"/>
    </location>
</feature>
<feature type="region of interest" description="Disordered" evidence="1">
    <location>
        <begin position="153"/>
        <end position="241"/>
    </location>
</feature>
<evidence type="ECO:0000313" key="2">
    <source>
        <dbReference type="EMBL" id="URE37904.1"/>
    </source>
</evidence>
<dbReference type="AlphaFoldDB" id="A0A9E7HNT8"/>
<organism evidence="2 3">
    <name type="scientific">Musa troglodytarum</name>
    <name type="common">fe'i banana</name>
    <dbReference type="NCBI Taxonomy" id="320322"/>
    <lineage>
        <taxon>Eukaryota</taxon>
        <taxon>Viridiplantae</taxon>
        <taxon>Streptophyta</taxon>
        <taxon>Embryophyta</taxon>
        <taxon>Tracheophyta</taxon>
        <taxon>Spermatophyta</taxon>
        <taxon>Magnoliopsida</taxon>
        <taxon>Liliopsida</taxon>
        <taxon>Zingiberales</taxon>
        <taxon>Musaceae</taxon>
        <taxon>Musa</taxon>
    </lineage>
</organism>
<dbReference type="PANTHER" id="PTHR47697:SF1">
    <property type="entry name" value="OS03G0340700 PROTEIN"/>
    <property type="match status" value="1"/>
</dbReference>
<dbReference type="InterPro" id="IPR019734">
    <property type="entry name" value="TPR_rpt"/>
</dbReference>
<feature type="region of interest" description="Disordered" evidence="1">
    <location>
        <begin position="310"/>
        <end position="353"/>
    </location>
</feature>
<keyword evidence="3" id="KW-1185">Reference proteome</keyword>
<dbReference type="SUPFAM" id="SSF48452">
    <property type="entry name" value="TPR-like"/>
    <property type="match status" value="1"/>
</dbReference>
<feature type="compositionally biased region" description="Low complexity" evidence="1">
    <location>
        <begin position="191"/>
        <end position="205"/>
    </location>
</feature>
<name>A0A9E7HNT8_9LILI</name>
<dbReference type="OrthoDB" id="1872379at2759"/>
<accession>A0A9E7HNT8</accession>
<feature type="compositionally biased region" description="Polar residues" evidence="1">
    <location>
        <begin position="79"/>
        <end position="93"/>
    </location>
</feature>
<sequence>MHRSISTDRLPSPIGPFVPAVIRSPFATMNFDGNSSHRTPSFDTYQFDFGLGGSTRSSASRPLKGQKSSPYANPAAASRATTPAWSHQPSRPSWTPAAPSVVTGAARSGNLSNASVSMVGDIFGKTWASAAPPPSASSGIGIPKSDPNLFGDLVGSALGQGRSGSSNVPLKSAAPRNAFSMGNLSDSLPRSTTTTTTAASAANNTPMRPSSWGSADLLGNSSSFAQPDPKIRTAMGGDGQPMGSVTGVRPVTAKSDPFDSLIGFGTKPSTKAPMSSVNSSNVSSGKAVADDFPFGAFENINSTKNVHIMTQGQSFSPPPPPQPTASRKNGTDPLDMFFSSPAPAAGVAPESSVSQQFSEINDWDLGSEFGGHETCGPTTELEGLPPPPAGITAPAALTKGLDNYKQGQFADAIKWLSWAVVLLEKSGDNDSLSEVLSCRASCYKEVGEYKKAVADCSKMLDKDTTNVPMLVQRALLYESMEKYKLGAEDLRMVLKIDPGNRLARSTIHRLNKFAD</sequence>
<dbReference type="PANTHER" id="PTHR47697">
    <property type="entry name" value="OS03G0340700 PROTEIN"/>
    <property type="match status" value="1"/>
</dbReference>
<feature type="compositionally biased region" description="Polar residues" evidence="1">
    <location>
        <begin position="180"/>
        <end position="190"/>
    </location>
</feature>
<evidence type="ECO:0000256" key="1">
    <source>
        <dbReference type="SAM" id="MobiDB-lite"/>
    </source>
</evidence>
<dbReference type="EMBL" id="CP097510">
    <property type="protein sequence ID" value="URE37904.1"/>
    <property type="molecule type" value="Genomic_DNA"/>
</dbReference>